<dbReference type="GO" id="GO:0006357">
    <property type="term" value="P:regulation of transcription by RNA polymerase II"/>
    <property type="evidence" value="ECO:0007669"/>
    <property type="project" value="TreeGrafter"/>
</dbReference>
<dbReference type="GO" id="GO:0000124">
    <property type="term" value="C:SAGA complex"/>
    <property type="evidence" value="ECO:0007669"/>
    <property type="project" value="InterPro"/>
</dbReference>
<dbReference type="CDD" id="cd22927">
    <property type="entry name" value="HFD_SPT7"/>
    <property type="match status" value="1"/>
</dbReference>
<dbReference type="Gene3D" id="1.10.20.10">
    <property type="entry name" value="Histone, subunit A"/>
    <property type="match status" value="1"/>
</dbReference>
<evidence type="ECO:0000259" key="9">
    <source>
        <dbReference type="PROSITE" id="PS50014"/>
    </source>
</evidence>
<proteinExistence type="predicted"/>
<dbReference type="PRINTS" id="PR00503">
    <property type="entry name" value="BROMODOMAIN"/>
</dbReference>
<evidence type="ECO:0000256" key="1">
    <source>
        <dbReference type="ARBA" id="ARBA00004123"/>
    </source>
</evidence>
<dbReference type="Pfam" id="PF00439">
    <property type="entry name" value="Bromodomain"/>
    <property type="match status" value="1"/>
</dbReference>
<evidence type="ECO:0000256" key="7">
    <source>
        <dbReference type="SAM" id="Coils"/>
    </source>
</evidence>
<feature type="region of interest" description="Disordered" evidence="8">
    <location>
        <begin position="748"/>
        <end position="847"/>
    </location>
</feature>
<comment type="caution">
    <text evidence="10">The sequence shown here is derived from an EMBL/GenBank/DDBJ whole genome shotgun (WGS) entry which is preliminary data.</text>
</comment>
<organism evidence="10 11">
    <name type="scientific">Pleurotus eryngii</name>
    <name type="common">Boletus of the steppes</name>
    <dbReference type="NCBI Taxonomy" id="5323"/>
    <lineage>
        <taxon>Eukaryota</taxon>
        <taxon>Fungi</taxon>
        <taxon>Dikarya</taxon>
        <taxon>Basidiomycota</taxon>
        <taxon>Agaricomycotina</taxon>
        <taxon>Agaricomycetes</taxon>
        <taxon>Agaricomycetidae</taxon>
        <taxon>Agaricales</taxon>
        <taxon>Pleurotineae</taxon>
        <taxon>Pleurotaceae</taxon>
        <taxon>Pleurotus</taxon>
    </lineage>
</organism>
<evidence type="ECO:0000256" key="5">
    <source>
        <dbReference type="ARBA" id="ARBA00023242"/>
    </source>
</evidence>
<dbReference type="Pfam" id="PF07524">
    <property type="entry name" value="Bromo_TP"/>
    <property type="match status" value="1"/>
</dbReference>
<dbReference type="Proteomes" id="UP000807025">
    <property type="component" value="Unassembled WGS sequence"/>
</dbReference>
<keyword evidence="5" id="KW-0539">Nucleus</keyword>
<evidence type="ECO:0000256" key="3">
    <source>
        <dbReference type="ARBA" id="ARBA00023117"/>
    </source>
</evidence>
<dbReference type="GO" id="GO:0005198">
    <property type="term" value="F:structural molecule activity"/>
    <property type="evidence" value="ECO:0007669"/>
    <property type="project" value="TreeGrafter"/>
</dbReference>
<evidence type="ECO:0000256" key="6">
    <source>
        <dbReference type="PROSITE-ProRule" id="PRU00035"/>
    </source>
</evidence>
<dbReference type="GO" id="GO:0005634">
    <property type="term" value="C:nucleus"/>
    <property type="evidence" value="ECO:0007669"/>
    <property type="project" value="UniProtKB-SubCell"/>
</dbReference>
<dbReference type="PROSITE" id="PS50014">
    <property type="entry name" value="BROMODOMAIN_2"/>
    <property type="match status" value="1"/>
</dbReference>
<dbReference type="PANTHER" id="PTHR47343:SF1">
    <property type="entry name" value="TRANSCRIPTIONAL ACTIVATOR SPT7"/>
    <property type="match status" value="1"/>
</dbReference>
<evidence type="ECO:0000313" key="10">
    <source>
        <dbReference type="EMBL" id="KAF9494147.1"/>
    </source>
</evidence>
<dbReference type="SUPFAM" id="SSF47370">
    <property type="entry name" value="Bromodomain"/>
    <property type="match status" value="1"/>
</dbReference>
<dbReference type="EMBL" id="MU154576">
    <property type="protein sequence ID" value="KAF9494147.1"/>
    <property type="molecule type" value="Genomic_DNA"/>
</dbReference>
<dbReference type="PROSITE" id="PS00633">
    <property type="entry name" value="BROMODOMAIN_1"/>
    <property type="match status" value="1"/>
</dbReference>
<dbReference type="OrthoDB" id="21449at2759"/>
<dbReference type="SMART" id="SM00297">
    <property type="entry name" value="BROMO"/>
    <property type="match status" value="1"/>
</dbReference>
<dbReference type="AlphaFoldDB" id="A0A9P5ZVA1"/>
<dbReference type="PANTHER" id="PTHR47343">
    <property type="entry name" value="TRANSCRIPTIONAL ACTIVATOR SPT7"/>
    <property type="match status" value="1"/>
</dbReference>
<dbReference type="Gene3D" id="1.20.920.10">
    <property type="entry name" value="Bromodomain-like"/>
    <property type="match status" value="1"/>
</dbReference>
<dbReference type="InterPro" id="IPR009072">
    <property type="entry name" value="Histone-fold"/>
</dbReference>
<dbReference type="InterPro" id="IPR018359">
    <property type="entry name" value="Bromodomain_CS"/>
</dbReference>
<dbReference type="GO" id="GO:0046695">
    <property type="term" value="C:SLIK (SAGA-like) complex"/>
    <property type="evidence" value="ECO:0007669"/>
    <property type="project" value="InterPro"/>
</dbReference>
<feature type="compositionally biased region" description="Low complexity" evidence="8">
    <location>
        <begin position="788"/>
        <end position="798"/>
    </location>
</feature>
<name>A0A9P5ZVA1_PLEER</name>
<feature type="compositionally biased region" description="Pro residues" evidence="8">
    <location>
        <begin position="644"/>
        <end position="657"/>
    </location>
</feature>
<dbReference type="InterPro" id="IPR001487">
    <property type="entry name" value="Bromodomain"/>
</dbReference>
<dbReference type="InterPro" id="IPR037782">
    <property type="entry name" value="Spt7"/>
</dbReference>
<gene>
    <name evidence="10" type="ORF">BDN71DRAFT_1449229</name>
</gene>
<dbReference type="InterPro" id="IPR006565">
    <property type="entry name" value="BTP"/>
</dbReference>
<dbReference type="GO" id="GO:0046982">
    <property type="term" value="F:protein heterodimerization activity"/>
    <property type="evidence" value="ECO:0007669"/>
    <property type="project" value="InterPro"/>
</dbReference>
<evidence type="ECO:0000256" key="2">
    <source>
        <dbReference type="ARBA" id="ARBA00023015"/>
    </source>
</evidence>
<reference evidence="10" key="1">
    <citation type="submission" date="2020-11" db="EMBL/GenBank/DDBJ databases">
        <authorList>
            <consortium name="DOE Joint Genome Institute"/>
            <person name="Ahrendt S."/>
            <person name="Riley R."/>
            <person name="Andreopoulos W."/>
            <person name="Labutti K."/>
            <person name="Pangilinan J."/>
            <person name="Ruiz-Duenas F.J."/>
            <person name="Barrasa J.M."/>
            <person name="Sanchez-Garcia M."/>
            <person name="Camarero S."/>
            <person name="Miyauchi S."/>
            <person name="Serrano A."/>
            <person name="Linde D."/>
            <person name="Babiker R."/>
            <person name="Drula E."/>
            <person name="Ayuso-Fernandez I."/>
            <person name="Pacheco R."/>
            <person name="Padilla G."/>
            <person name="Ferreira P."/>
            <person name="Barriuso J."/>
            <person name="Kellner H."/>
            <person name="Castanera R."/>
            <person name="Alfaro M."/>
            <person name="Ramirez L."/>
            <person name="Pisabarro A.G."/>
            <person name="Kuo A."/>
            <person name="Tritt A."/>
            <person name="Lipzen A."/>
            <person name="He G."/>
            <person name="Yan M."/>
            <person name="Ng V."/>
            <person name="Cullen D."/>
            <person name="Martin F."/>
            <person name="Rosso M.-N."/>
            <person name="Henrissat B."/>
            <person name="Hibbett D."/>
            <person name="Martinez A.T."/>
            <person name="Grigoriev I.V."/>
        </authorList>
    </citation>
    <scope>NUCLEOTIDE SEQUENCE</scope>
    <source>
        <strain evidence="10">ATCC 90797</strain>
    </source>
</reference>
<accession>A0A9P5ZVA1</accession>
<feature type="compositionally biased region" description="Low complexity" evidence="8">
    <location>
        <begin position="761"/>
        <end position="774"/>
    </location>
</feature>
<feature type="compositionally biased region" description="Low complexity" evidence="8">
    <location>
        <begin position="836"/>
        <end position="847"/>
    </location>
</feature>
<keyword evidence="11" id="KW-1185">Reference proteome</keyword>
<keyword evidence="3 6" id="KW-0103">Bromodomain</keyword>
<feature type="region of interest" description="Disordered" evidence="8">
    <location>
        <begin position="628"/>
        <end position="659"/>
    </location>
</feature>
<keyword evidence="2" id="KW-0805">Transcription regulation</keyword>
<feature type="region of interest" description="Disordered" evidence="8">
    <location>
        <begin position="332"/>
        <end position="365"/>
    </location>
</feature>
<evidence type="ECO:0000256" key="8">
    <source>
        <dbReference type="SAM" id="MobiDB-lite"/>
    </source>
</evidence>
<comment type="subcellular location">
    <subcellularLocation>
        <location evidence="1">Nucleus</location>
    </subcellularLocation>
</comment>
<keyword evidence="7" id="KW-0175">Coiled coil</keyword>
<evidence type="ECO:0000313" key="11">
    <source>
        <dbReference type="Proteomes" id="UP000807025"/>
    </source>
</evidence>
<sequence length="847" mass="91853">MNNLLRTLTESRLQTAPDASLKLLLTTVKEGRRQSHDAKLADPFYESLEGLLLDLRTITIDNHDAEAFLRPVNKSEVPDYYDVISTPMDLQTMLRKVKQKTYKSKREFKDDLDLIWSNCRTYNAAENHPLQLCARRLQAKAERLLKNITDRKERTDPTIPSELSTRSKLNGVNGYSKYRSPSYRAETPRTTPSAHKRYSLKGVPFAESPAIVRTPESMAAFARLDKDLDSRDPTKHSAAVEQIREYASCSRLGGDSREDDFHPMDIDEIGDKRKLNGVDHRPRKRTRFTSPPLDTDDITHLWWKAAHSDELLGSGLPSIPFPSSYSLRKGKPSVISISGEPPTSPTAKRRGRQKIEPDPPPPPKALLTLMNNNIRTIRRVRQIHSKFGALNINTSNNEDGDGVVGDGPAYTIGSGPGSGGGVVEEDLGAVGGVDVDQIDEQPWLARMRGRRKVKRGIEMGEPNATDCLKWTCSKVLEHSGFQGTSREALDVLVDVAAEYLSNVGRTMRFLADKHAHTMLPEEIILHTLFESGTSQVQDLERYISDDIERYGARITDLEKKLDGAYREVTAADQQEDEGLFEEDEEDGGALVLGNFADAFGEDFLGLRELGIAAEHGLSSLTIPKRLLKGKKGDGKSNASTAKPTEPPPPFPPPPPFIPLDSTKVENQIGLLKPYYQSRISSLSTTTFIPPLPGPVPLPLGYPASATPYGLPPHGAPPEPQPPAIITLPDDLPALAQTKMGPLGQILKAGPAAGSSKKKGKSANANANNAANASSVMKTEGEDTTVNGTPPSEAATTAAPKKKKGVLGVGSGNGRKKKFGPDGQPLAGDGAGGQGGTAMPPTAVTASA</sequence>
<keyword evidence="4" id="KW-0804">Transcription</keyword>
<feature type="domain" description="Bromo" evidence="9">
    <location>
        <begin position="60"/>
        <end position="130"/>
    </location>
</feature>
<feature type="region of interest" description="Disordered" evidence="8">
    <location>
        <begin position="166"/>
        <end position="195"/>
    </location>
</feature>
<dbReference type="GO" id="GO:0006325">
    <property type="term" value="P:chromatin organization"/>
    <property type="evidence" value="ECO:0007669"/>
    <property type="project" value="UniProtKB-ARBA"/>
</dbReference>
<feature type="coiled-coil region" evidence="7">
    <location>
        <begin position="547"/>
        <end position="574"/>
    </location>
</feature>
<evidence type="ECO:0000256" key="4">
    <source>
        <dbReference type="ARBA" id="ARBA00023163"/>
    </source>
</evidence>
<protein>
    <recommendedName>
        <fullName evidence="9">Bromo domain-containing protein</fullName>
    </recommendedName>
</protein>
<dbReference type="InterPro" id="IPR036427">
    <property type="entry name" value="Bromodomain-like_sf"/>
</dbReference>